<name>A0A1N7SP19_9BURK</name>
<accession>A0A1N7SP19</accession>
<organism evidence="2 3">
    <name type="scientific">Paraburkholderia ribeironis</name>
    <dbReference type="NCBI Taxonomy" id="1247936"/>
    <lineage>
        <taxon>Bacteria</taxon>
        <taxon>Pseudomonadati</taxon>
        <taxon>Pseudomonadota</taxon>
        <taxon>Betaproteobacteria</taxon>
        <taxon>Burkholderiales</taxon>
        <taxon>Burkholderiaceae</taxon>
        <taxon>Paraburkholderia</taxon>
    </lineage>
</organism>
<dbReference type="EMBL" id="CYGX02000125">
    <property type="protein sequence ID" value="SIT49095.1"/>
    <property type="molecule type" value="Genomic_DNA"/>
</dbReference>
<sequence>MPPPPASRAYVGTLEVYGPSAFLNGSPVASGANAYSGDNVSTGPGTSVIVHLSGSDFIQLNENTDPTFLEEASCLLTKIFSGEVFVHSHNTCVETDQVLAAMGSDVNVAHRPGRTVLTVIEGRVVIRKPQYLVLAPSQQYLVVRGVGQLTTLTPMDAAATAAWRQRYFRFRGAVPSLPSSPSSPPPPSPRPQAAQGVIPVVPPQAFAWSPR</sequence>
<feature type="region of interest" description="Disordered" evidence="1">
    <location>
        <begin position="175"/>
        <end position="196"/>
    </location>
</feature>
<proteinExistence type="predicted"/>
<keyword evidence="3" id="KW-1185">Reference proteome</keyword>
<feature type="compositionally biased region" description="Pro residues" evidence="1">
    <location>
        <begin position="181"/>
        <end position="190"/>
    </location>
</feature>
<evidence type="ECO:0008006" key="4">
    <source>
        <dbReference type="Google" id="ProtNLM"/>
    </source>
</evidence>
<reference evidence="2 3" key="1">
    <citation type="submission" date="2016-12" db="EMBL/GenBank/DDBJ databases">
        <authorList>
            <person name="Song W.-J."/>
            <person name="Kurnit D.M."/>
        </authorList>
    </citation>
    <scope>NUCLEOTIDE SEQUENCE [LARGE SCALE GENOMIC DNA]</scope>
    <source>
        <strain evidence="2 3">STM7296</strain>
    </source>
</reference>
<dbReference type="Proteomes" id="UP000187012">
    <property type="component" value="Unassembled WGS sequence"/>
</dbReference>
<dbReference type="AlphaFoldDB" id="A0A1N7SP19"/>
<gene>
    <name evidence="2" type="ORF">BN2475_1250027</name>
</gene>
<evidence type="ECO:0000256" key="1">
    <source>
        <dbReference type="SAM" id="MobiDB-lite"/>
    </source>
</evidence>
<evidence type="ECO:0000313" key="2">
    <source>
        <dbReference type="EMBL" id="SIT49095.1"/>
    </source>
</evidence>
<evidence type="ECO:0000313" key="3">
    <source>
        <dbReference type="Proteomes" id="UP000187012"/>
    </source>
</evidence>
<protein>
    <recommendedName>
        <fullName evidence="4">FecR protein domain-containing protein</fullName>
    </recommendedName>
</protein>